<dbReference type="Pfam" id="PF00121">
    <property type="entry name" value="TIM"/>
    <property type="match status" value="1"/>
</dbReference>
<comment type="function">
    <text evidence="6">Involved in the gluconeogenesis. Catalyzes stereospecifically the conversion of dihydroxyacetone phosphate (DHAP) to D-glyceraldehyde-3-phosphate (G3P).</text>
</comment>
<dbReference type="GO" id="GO:0006096">
    <property type="term" value="P:glycolytic process"/>
    <property type="evidence" value="ECO:0007669"/>
    <property type="project" value="UniProtKB-UniRule"/>
</dbReference>
<feature type="binding site" evidence="6">
    <location>
        <position position="183"/>
    </location>
    <ligand>
        <name>substrate</name>
    </ligand>
</feature>
<protein>
    <recommendedName>
        <fullName evidence="6 7">Triosephosphate isomerase</fullName>
        <shortName evidence="6">TIM</shortName>
        <shortName evidence="6">TPI</shortName>
        <ecNumber evidence="6 7">5.3.1.1</ecNumber>
    </recommendedName>
    <alternativeName>
        <fullName evidence="6">Triose-phosphate isomerase</fullName>
    </alternativeName>
</protein>
<dbReference type="SUPFAM" id="SSF51351">
    <property type="entry name" value="Triosephosphate isomerase (TIM)"/>
    <property type="match status" value="1"/>
</dbReference>
<dbReference type="GO" id="GO:0004807">
    <property type="term" value="F:triose-phosphate isomerase activity"/>
    <property type="evidence" value="ECO:0007669"/>
    <property type="project" value="UniProtKB-UniRule"/>
</dbReference>
<evidence type="ECO:0000256" key="4">
    <source>
        <dbReference type="ARBA" id="ARBA00023152"/>
    </source>
</evidence>
<keyword evidence="5 6" id="KW-0413">Isomerase</keyword>
<comment type="caution">
    <text evidence="8">The sequence shown here is derived from an EMBL/GenBank/DDBJ whole genome shotgun (WGS) entry which is preliminary data.</text>
</comment>
<feature type="active site" description="Electrophile" evidence="6">
    <location>
        <position position="104"/>
    </location>
</feature>
<evidence type="ECO:0000256" key="5">
    <source>
        <dbReference type="ARBA" id="ARBA00023235"/>
    </source>
</evidence>
<evidence type="ECO:0000256" key="1">
    <source>
        <dbReference type="ARBA" id="ARBA00007422"/>
    </source>
</evidence>
<dbReference type="UniPathway" id="UPA00109">
    <property type="reaction ID" value="UER00189"/>
</dbReference>
<dbReference type="GO" id="GO:0046166">
    <property type="term" value="P:glyceraldehyde-3-phosphate biosynthetic process"/>
    <property type="evidence" value="ECO:0007669"/>
    <property type="project" value="TreeGrafter"/>
</dbReference>
<evidence type="ECO:0000256" key="2">
    <source>
        <dbReference type="ARBA" id="ARBA00022432"/>
    </source>
</evidence>
<dbReference type="CDD" id="cd00311">
    <property type="entry name" value="TIM"/>
    <property type="match status" value="1"/>
</dbReference>
<comment type="pathway">
    <text evidence="6 7">Carbohydrate degradation; glycolysis; D-glyceraldehyde 3-phosphate from glycerone phosphate: step 1/1.</text>
</comment>
<evidence type="ECO:0000256" key="7">
    <source>
        <dbReference type="RuleBase" id="RU363013"/>
    </source>
</evidence>
<keyword evidence="4 6" id="KW-0324">Glycolysis</keyword>
<proteinExistence type="inferred from homology"/>
<evidence type="ECO:0000313" key="9">
    <source>
        <dbReference type="Proteomes" id="UP000237968"/>
    </source>
</evidence>
<evidence type="ECO:0000313" key="8">
    <source>
        <dbReference type="EMBL" id="PRP97095.1"/>
    </source>
</evidence>
<feature type="active site" description="Proton acceptor" evidence="6">
    <location>
        <position position="177"/>
    </location>
</feature>
<dbReference type="PANTHER" id="PTHR21139">
    <property type="entry name" value="TRIOSEPHOSPHATE ISOMERASE"/>
    <property type="match status" value="1"/>
</dbReference>
<accession>A0A2S9XW52</accession>
<dbReference type="Gene3D" id="3.20.20.70">
    <property type="entry name" value="Aldolase class I"/>
    <property type="match status" value="1"/>
</dbReference>
<dbReference type="GO" id="GO:0006094">
    <property type="term" value="P:gluconeogenesis"/>
    <property type="evidence" value="ECO:0007669"/>
    <property type="project" value="UniProtKB-UniRule"/>
</dbReference>
<feature type="binding site" evidence="6">
    <location>
        <position position="221"/>
    </location>
    <ligand>
        <name>substrate</name>
    </ligand>
</feature>
<dbReference type="InterPro" id="IPR035990">
    <property type="entry name" value="TIM_sf"/>
</dbReference>
<dbReference type="InterPro" id="IPR013785">
    <property type="entry name" value="Aldolase_TIM"/>
</dbReference>
<dbReference type="EMBL" id="PVNK01000162">
    <property type="protein sequence ID" value="PRP97095.1"/>
    <property type="molecule type" value="Genomic_DNA"/>
</dbReference>
<comment type="subcellular location">
    <subcellularLocation>
        <location evidence="6 7">Cytoplasm</location>
    </subcellularLocation>
</comment>
<organism evidence="8 9">
    <name type="scientific">Enhygromyxa salina</name>
    <dbReference type="NCBI Taxonomy" id="215803"/>
    <lineage>
        <taxon>Bacteria</taxon>
        <taxon>Pseudomonadati</taxon>
        <taxon>Myxococcota</taxon>
        <taxon>Polyangia</taxon>
        <taxon>Nannocystales</taxon>
        <taxon>Nannocystaceae</taxon>
        <taxon>Enhygromyxa</taxon>
    </lineage>
</organism>
<sequence length="265" mass="27387">MTVTRTIWVLGNWKQNLLREPAAQLAEAVAAGLPGALGGVTGVRAGIAPTYLALDRVAPHTGDGVAAPRLLAQDVAAQDSGAFTGEVGPAMLREAHVSAAIIGHSERRAQFGDTDELVARKLASALAGGLDVVLCVGERLEQRDAGEHESVVISQLSAALAKLPPELEPSRVAVAYEPVWAIGTGRTATPEQASSMHAAIRAWLDAEGHRGADRSLLYGGSVKPTNATELLAAGDIDGFLVGGASLDPRSFLDIVTCAADHVRAS</sequence>
<dbReference type="UniPathway" id="UPA00138"/>
<dbReference type="OrthoDB" id="9809429at2"/>
<dbReference type="GO" id="GO:0005829">
    <property type="term" value="C:cytosol"/>
    <property type="evidence" value="ECO:0007669"/>
    <property type="project" value="TreeGrafter"/>
</dbReference>
<comment type="similarity">
    <text evidence="1 6 7">Belongs to the triosephosphate isomerase family.</text>
</comment>
<keyword evidence="3 6" id="KW-0963">Cytoplasm</keyword>
<name>A0A2S9XW52_9BACT</name>
<dbReference type="NCBIfam" id="TIGR00419">
    <property type="entry name" value="tim"/>
    <property type="match status" value="1"/>
</dbReference>
<comment type="catalytic activity">
    <reaction evidence="6 7">
        <text>D-glyceraldehyde 3-phosphate = dihydroxyacetone phosphate</text>
        <dbReference type="Rhea" id="RHEA:18585"/>
        <dbReference type="ChEBI" id="CHEBI:57642"/>
        <dbReference type="ChEBI" id="CHEBI:59776"/>
        <dbReference type="EC" id="5.3.1.1"/>
    </reaction>
</comment>
<evidence type="ECO:0000256" key="6">
    <source>
        <dbReference type="HAMAP-Rule" id="MF_00147"/>
    </source>
</evidence>
<evidence type="ECO:0000256" key="3">
    <source>
        <dbReference type="ARBA" id="ARBA00022490"/>
    </source>
</evidence>
<dbReference type="PROSITE" id="PS51440">
    <property type="entry name" value="TIM_2"/>
    <property type="match status" value="1"/>
</dbReference>
<dbReference type="InterPro" id="IPR022896">
    <property type="entry name" value="TrioseP_Isoase_bac/euk"/>
</dbReference>
<feature type="binding site" evidence="6">
    <location>
        <begin position="12"/>
        <end position="14"/>
    </location>
    <ligand>
        <name>substrate</name>
    </ligand>
</feature>
<dbReference type="InterPro" id="IPR020861">
    <property type="entry name" value="Triosephosphate_isomerase_AS"/>
</dbReference>
<dbReference type="PROSITE" id="PS00171">
    <property type="entry name" value="TIM_1"/>
    <property type="match status" value="1"/>
</dbReference>
<comment type="subunit">
    <text evidence="6 7">Homodimer.</text>
</comment>
<dbReference type="InterPro" id="IPR000652">
    <property type="entry name" value="Triosephosphate_isomerase"/>
</dbReference>
<feature type="binding site" evidence="6">
    <location>
        <begin position="242"/>
        <end position="243"/>
    </location>
    <ligand>
        <name>substrate</name>
    </ligand>
</feature>
<dbReference type="EC" id="5.3.1.1" evidence="6 7"/>
<dbReference type="PANTHER" id="PTHR21139:SF42">
    <property type="entry name" value="TRIOSEPHOSPHATE ISOMERASE"/>
    <property type="match status" value="1"/>
</dbReference>
<gene>
    <name evidence="6 8" type="primary">tpiA</name>
    <name evidence="8" type="ORF">ENSA5_34780</name>
</gene>
<dbReference type="Proteomes" id="UP000237968">
    <property type="component" value="Unassembled WGS sequence"/>
</dbReference>
<keyword evidence="9" id="KW-1185">Reference proteome</keyword>
<dbReference type="HAMAP" id="MF_00147_B">
    <property type="entry name" value="TIM_B"/>
    <property type="match status" value="1"/>
</dbReference>
<dbReference type="AlphaFoldDB" id="A0A2S9XW52"/>
<dbReference type="RefSeq" id="WP_106392828.1">
    <property type="nucleotide sequence ID" value="NZ_PVNK01000162.1"/>
</dbReference>
<comment type="pathway">
    <text evidence="6 7">Carbohydrate biosynthesis; gluconeogenesis.</text>
</comment>
<reference evidence="8 9" key="1">
    <citation type="submission" date="2018-03" db="EMBL/GenBank/DDBJ databases">
        <title>Draft Genome Sequences of the Obligatory Marine Myxobacteria Enhygromyxa salina SWB005.</title>
        <authorList>
            <person name="Poehlein A."/>
            <person name="Moghaddam J.A."/>
            <person name="Harms H."/>
            <person name="Alanjari M."/>
            <person name="Koenig G.M."/>
            <person name="Daniel R."/>
            <person name="Schaeberle T.F."/>
        </authorList>
    </citation>
    <scope>NUCLEOTIDE SEQUENCE [LARGE SCALE GENOMIC DNA]</scope>
    <source>
        <strain evidence="8 9">SWB005</strain>
    </source>
</reference>
<dbReference type="GO" id="GO:0019563">
    <property type="term" value="P:glycerol catabolic process"/>
    <property type="evidence" value="ECO:0007669"/>
    <property type="project" value="TreeGrafter"/>
</dbReference>
<keyword evidence="2 6" id="KW-0312">Gluconeogenesis</keyword>